<evidence type="ECO:0000256" key="2">
    <source>
        <dbReference type="ARBA" id="ARBA00022552"/>
    </source>
</evidence>
<dbReference type="HAMAP" id="MF_01877">
    <property type="entry name" value="16SrRNA_methyltr_I"/>
    <property type="match status" value="1"/>
</dbReference>
<dbReference type="InterPro" id="IPR000878">
    <property type="entry name" value="4pyrrol_Mease"/>
</dbReference>
<comment type="similarity">
    <text evidence="6">Belongs to the methyltransferase superfamily. RsmI family.</text>
</comment>
<keyword evidence="1 6" id="KW-0963">Cytoplasm</keyword>
<keyword evidence="5 6" id="KW-0949">S-adenosyl-L-methionine</keyword>
<organism evidence="9 10">
    <name type="scientific">Bartonella rochalimae ATCC BAA-1498</name>
    <dbReference type="NCBI Taxonomy" id="685782"/>
    <lineage>
        <taxon>Bacteria</taxon>
        <taxon>Pseudomonadati</taxon>
        <taxon>Pseudomonadota</taxon>
        <taxon>Alphaproteobacteria</taxon>
        <taxon>Hyphomicrobiales</taxon>
        <taxon>Bartonellaceae</taxon>
        <taxon>Bartonella</taxon>
    </lineage>
</organism>
<protein>
    <recommendedName>
        <fullName evidence="6">Ribosomal RNA small subunit methyltransferase I</fullName>
        <ecNumber evidence="6">2.1.1.198</ecNumber>
    </recommendedName>
    <alternativeName>
        <fullName evidence="6">16S rRNA 2'-O-ribose C1402 methyltransferase</fullName>
    </alternativeName>
    <alternativeName>
        <fullName evidence="6">rRNA (cytidine-2'-O-)-methyltransferase RsmI</fullName>
    </alternativeName>
</protein>
<comment type="function">
    <text evidence="6">Catalyzes the 2'-O-methylation of the ribose of cytidine 1402 (C1402) in 16S rRNA.</text>
</comment>
<dbReference type="InterPro" id="IPR014776">
    <property type="entry name" value="4pyrrole_Mease_sub2"/>
</dbReference>
<keyword evidence="2 6" id="KW-0698">rRNA processing</keyword>
<dbReference type="CDD" id="cd11648">
    <property type="entry name" value="RsmI"/>
    <property type="match status" value="1"/>
</dbReference>
<dbReference type="GO" id="GO:0070677">
    <property type="term" value="F:rRNA (cytosine-2'-O-)-methyltransferase activity"/>
    <property type="evidence" value="ECO:0007669"/>
    <property type="project" value="UniProtKB-UniRule"/>
</dbReference>
<dbReference type="PATRIC" id="fig|685782.3.peg.1006"/>
<dbReference type="GO" id="GO:0005737">
    <property type="term" value="C:cytoplasm"/>
    <property type="evidence" value="ECO:0007669"/>
    <property type="project" value="UniProtKB-SubCell"/>
</dbReference>
<reference evidence="9 10" key="1">
    <citation type="submission" date="2012-04" db="EMBL/GenBank/DDBJ databases">
        <title>The Genome Sequence of Bartonella rochalimae BMGH.</title>
        <authorList>
            <consortium name="The Broad Institute Genome Sequencing Platform"/>
            <consortium name="The Broad Institute Genome Sequencing Center for Infectious Disease"/>
            <person name="Feldgarden M."/>
            <person name="Kirby J."/>
            <person name="Kosoy M."/>
            <person name="Birtles R."/>
            <person name="Probert W.S."/>
            <person name="Chiaraviglio L."/>
            <person name="Walker B."/>
            <person name="Young S.K."/>
            <person name="Zeng Q."/>
            <person name="Gargeya S."/>
            <person name="Fitzgerald M."/>
            <person name="Haas B."/>
            <person name="Abouelleil A."/>
            <person name="Alvarado L."/>
            <person name="Arachchi H.M."/>
            <person name="Berlin A.M."/>
            <person name="Chapman S.B."/>
            <person name="Goldberg J."/>
            <person name="Griggs A."/>
            <person name="Gujja S."/>
            <person name="Hansen M."/>
            <person name="Howarth C."/>
            <person name="Imamovic A."/>
            <person name="Larimer J."/>
            <person name="McCowen C."/>
            <person name="Montmayeur A."/>
            <person name="Murphy C."/>
            <person name="Neiman D."/>
            <person name="Pearson M."/>
            <person name="Priest M."/>
            <person name="Roberts A."/>
            <person name="Saif S."/>
            <person name="Shea T."/>
            <person name="Sisk P."/>
            <person name="Sykes S."/>
            <person name="Wortman J."/>
            <person name="Nusbaum C."/>
            <person name="Birren B."/>
        </authorList>
    </citation>
    <scope>NUCLEOTIDE SEQUENCE [LARGE SCALE GENOMIC DNA]</scope>
    <source>
        <strain evidence="9 10">ATCC BAA-1498</strain>
    </source>
</reference>
<keyword evidence="10" id="KW-1185">Reference proteome</keyword>
<dbReference type="HOGENOM" id="CLU_044779_2_0_5"/>
<dbReference type="PANTHER" id="PTHR46111:SF1">
    <property type="entry name" value="RIBOSOMAL RNA SMALL SUBUNIT METHYLTRANSFERASE I"/>
    <property type="match status" value="1"/>
</dbReference>
<keyword evidence="4 6" id="KW-0808">Transferase</keyword>
<dbReference type="FunFam" id="3.40.1010.10:FF:000007">
    <property type="entry name" value="Ribosomal RNA small subunit methyltransferase I"/>
    <property type="match status" value="1"/>
</dbReference>
<dbReference type="InterPro" id="IPR035996">
    <property type="entry name" value="4pyrrol_Methylase_sf"/>
</dbReference>
<dbReference type="SUPFAM" id="SSF53790">
    <property type="entry name" value="Tetrapyrrole methylase"/>
    <property type="match status" value="1"/>
</dbReference>
<proteinExistence type="inferred from homology"/>
<dbReference type="PANTHER" id="PTHR46111">
    <property type="entry name" value="RIBOSOMAL RNA SMALL SUBUNIT METHYLTRANSFERASE I"/>
    <property type="match status" value="1"/>
</dbReference>
<dbReference type="InterPro" id="IPR008189">
    <property type="entry name" value="rRNA_ssu_MeTfrase_I"/>
</dbReference>
<evidence type="ECO:0000313" key="9">
    <source>
        <dbReference type="EMBL" id="KEC54084.1"/>
    </source>
</evidence>
<evidence type="ECO:0000313" key="10">
    <source>
        <dbReference type="Proteomes" id="UP000027336"/>
    </source>
</evidence>
<evidence type="ECO:0000256" key="1">
    <source>
        <dbReference type="ARBA" id="ARBA00022490"/>
    </source>
</evidence>
<keyword evidence="3 6" id="KW-0489">Methyltransferase</keyword>
<dbReference type="PROSITE" id="PS01296">
    <property type="entry name" value="RSMI"/>
    <property type="match status" value="1"/>
</dbReference>
<sequence length="302" mass="33216">MSEKAYFIGSHAYSAPVMEQGLYLVATPIGNLADITIRALQVLAGVDLLACEDTRVTRILLDHYGIQRKLFLYHEHNAQKARLKLLAALAENKTVALVSDAGTPLISDPGFRLVEEARKAGHKIIPIPGASALLAALITTGLPTDSFFFAGFLSTKKTQRQKQLEQLKAVPATLVFYESPHRLLEALQDMVLIFTADRPAAICRELTKKFETVDVSTLGNLVENYQKKDRIRGEIVVLVGEETNSFEAISPHEIDKILLDLAGVHPAAKAAALAAKKTGYKKQELFQRLTLLKGKRDESTKT</sequence>
<dbReference type="PIRSF" id="PIRSF005917">
    <property type="entry name" value="MTase_YraL"/>
    <property type="match status" value="1"/>
</dbReference>
<dbReference type="Gene3D" id="3.30.950.10">
    <property type="entry name" value="Methyltransferase, Cobalt-precorrin-4 Transmethylase, Domain 2"/>
    <property type="match status" value="1"/>
</dbReference>
<dbReference type="RefSeq" id="WP_035006864.1">
    <property type="nucleotide sequence ID" value="NZ_KL407338.1"/>
</dbReference>
<comment type="caution">
    <text evidence="9">The sequence shown here is derived from an EMBL/GenBank/DDBJ whole genome shotgun (WGS) entry which is preliminary data.</text>
</comment>
<dbReference type="NCBIfam" id="TIGR00096">
    <property type="entry name" value="16S rRNA (cytidine(1402)-2'-O)-methyltransferase"/>
    <property type="match status" value="1"/>
</dbReference>
<feature type="domain" description="RsmI HTH" evidence="8">
    <location>
        <begin position="250"/>
        <end position="290"/>
    </location>
</feature>
<evidence type="ECO:0000256" key="6">
    <source>
        <dbReference type="HAMAP-Rule" id="MF_01877"/>
    </source>
</evidence>
<dbReference type="Pfam" id="PF00590">
    <property type="entry name" value="TP_methylase"/>
    <property type="match status" value="1"/>
</dbReference>
<dbReference type="InterPro" id="IPR014777">
    <property type="entry name" value="4pyrrole_Mease_sub1"/>
</dbReference>
<evidence type="ECO:0000259" key="8">
    <source>
        <dbReference type="Pfam" id="PF23016"/>
    </source>
</evidence>
<dbReference type="Gene3D" id="3.40.1010.10">
    <property type="entry name" value="Cobalt-precorrin-4 Transmethylase, Domain 1"/>
    <property type="match status" value="1"/>
</dbReference>
<dbReference type="FunFam" id="3.30.950.10:FF:000002">
    <property type="entry name" value="Ribosomal RNA small subunit methyltransferase I"/>
    <property type="match status" value="1"/>
</dbReference>
<gene>
    <name evidence="6" type="primary">rsmI</name>
    <name evidence="9" type="ORF">O99_00965</name>
</gene>
<evidence type="ECO:0000259" key="7">
    <source>
        <dbReference type="Pfam" id="PF00590"/>
    </source>
</evidence>
<evidence type="ECO:0000256" key="5">
    <source>
        <dbReference type="ARBA" id="ARBA00022691"/>
    </source>
</evidence>
<feature type="domain" description="Tetrapyrrole methylase" evidence="7">
    <location>
        <begin position="22"/>
        <end position="221"/>
    </location>
</feature>
<comment type="subcellular location">
    <subcellularLocation>
        <location evidence="6">Cytoplasm</location>
    </subcellularLocation>
</comment>
<name>A0A067W338_9HYPH</name>
<dbReference type="Proteomes" id="UP000027336">
    <property type="component" value="Unassembled WGS sequence"/>
</dbReference>
<dbReference type="OrthoDB" id="9809084at2"/>
<accession>A0A067W338</accession>
<comment type="catalytic activity">
    <reaction evidence="6">
        <text>cytidine(1402) in 16S rRNA + S-adenosyl-L-methionine = 2'-O-methylcytidine(1402) in 16S rRNA + S-adenosyl-L-homocysteine + H(+)</text>
        <dbReference type="Rhea" id="RHEA:42924"/>
        <dbReference type="Rhea" id="RHEA-COMP:10285"/>
        <dbReference type="Rhea" id="RHEA-COMP:10286"/>
        <dbReference type="ChEBI" id="CHEBI:15378"/>
        <dbReference type="ChEBI" id="CHEBI:57856"/>
        <dbReference type="ChEBI" id="CHEBI:59789"/>
        <dbReference type="ChEBI" id="CHEBI:74495"/>
        <dbReference type="ChEBI" id="CHEBI:82748"/>
        <dbReference type="EC" id="2.1.1.198"/>
    </reaction>
</comment>
<dbReference type="InterPro" id="IPR018063">
    <property type="entry name" value="SAM_MeTrfase_RsmI_CS"/>
</dbReference>
<evidence type="ECO:0000256" key="4">
    <source>
        <dbReference type="ARBA" id="ARBA00022679"/>
    </source>
</evidence>
<dbReference type="AlphaFoldDB" id="A0A067W338"/>
<evidence type="ECO:0000256" key="3">
    <source>
        <dbReference type="ARBA" id="ARBA00022603"/>
    </source>
</evidence>
<dbReference type="EC" id="2.1.1.198" evidence="6"/>
<dbReference type="Pfam" id="PF23016">
    <property type="entry name" value="RsmI_C"/>
    <property type="match status" value="1"/>
</dbReference>
<dbReference type="EMBL" id="AHPK01000018">
    <property type="protein sequence ID" value="KEC54084.1"/>
    <property type="molecule type" value="Genomic_DNA"/>
</dbReference>
<dbReference type="eggNOG" id="COG0313">
    <property type="taxonomic scope" value="Bacteria"/>
</dbReference>
<dbReference type="InterPro" id="IPR053910">
    <property type="entry name" value="RsmI_HTH"/>
</dbReference>